<feature type="signal peptide" evidence="2">
    <location>
        <begin position="1"/>
        <end position="38"/>
    </location>
</feature>
<dbReference type="Proteomes" id="UP001219518">
    <property type="component" value="Unassembled WGS sequence"/>
</dbReference>
<feature type="chain" id="PRO_5042243805" evidence="2">
    <location>
        <begin position="39"/>
        <end position="263"/>
    </location>
</feature>
<name>A0AAE1GV41_9NEOP</name>
<feature type="region of interest" description="Disordered" evidence="1">
    <location>
        <begin position="134"/>
        <end position="154"/>
    </location>
</feature>
<evidence type="ECO:0000313" key="4">
    <source>
        <dbReference type="Proteomes" id="UP001219518"/>
    </source>
</evidence>
<reference evidence="3" key="2">
    <citation type="journal article" date="2023" name="BMC Genomics">
        <title>Pest status, molecular evolution, and epigenetic factors derived from the genome assembly of Frankliniella fusca, a thysanopteran phytovirus vector.</title>
        <authorList>
            <person name="Catto M.A."/>
            <person name="Labadie P.E."/>
            <person name="Jacobson A.L."/>
            <person name="Kennedy G.G."/>
            <person name="Srinivasan R."/>
            <person name="Hunt B.G."/>
        </authorList>
    </citation>
    <scope>NUCLEOTIDE SEQUENCE</scope>
    <source>
        <strain evidence="3">PL_HMW_Pooled</strain>
    </source>
</reference>
<evidence type="ECO:0000256" key="1">
    <source>
        <dbReference type="SAM" id="MobiDB-lite"/>
    </source>
</evidence>
<gene>
    <name evidence="3" type="ORF">KUF71_003875</name>
</gene>
<sequence length="263" mass="27158">MAVLLCRPRAMAASRRRVSALALLLVVALAVAVEKARAVRLHAVDSAAPWGAEGRGEDIDLREAKHEDRGWSWKLPQAAMTVVKECLSSSSAPDTTSCIRTMAARALDRVEKTQREINLGAGLVLVPDAKETTRSLDAAGGGGGGSNSSSASANGDEALGPRLLSLLKGYSLRLQLPSSRTIREAIDAPVNASSFTGRRRNGGIAPLLVFGSSLLPVKMSLLALLVGKALMLSTLAFAIPALRLLQGGGMGGGGGGGGGHHCH</sequence>
<organism evidence="3 4">
    <name type="scientific">Frankliniella fusca</name>
    <dbReference type="NCBI Taxonomy" id="407009"/>
    <lineage>
        <taxon>Eukaryota</taxon>
        <taxon>Metazoa</taxon>
        <taxon>Ecdysozoa</taxon>
        <taxon>Arthropoda</taxon>
        <taxon>Hexapoda</taxon>
        <taxon>Insecta</taxon>
        <taxon>Pterygota</taxon>
        <taxon>Neoptera</taxon>
        <taxon>Paraneoptera</taxon>
        <taxon>Thysanoptera</taxon>
        <taxon>Terebrantia</taxon>
        <taxon>Thripoidea</taxon>
        <taxon>Thripidae</taxon>
        <taxon>Frankliniella</taxon>
    </lineage>
</organism>
<evidence type="ECO:0000256" key="2">
    <source>
        <dbReference type="SAM" id="SignalP"/>
    </source>
</evidence>
<reference evidence="3" key="1">
    <citation type="submission" date="2021-07" db="EMBL/GenBank/DDBJ databases">
        <authorList>
            <person name="Catto M.A."/>
            <person name="Jacobson A."/>
            <person name="Kennedy G."/>
            <person name="Labadie P."/>
            <person name="Hunt B.G."/>
            <person name="Srinivasan R."/>
        </authorList>
    </citation>
    <scope>NUCLEOTIDE SEQUENCE</scope>
    <source>
        <strain evidence="3">PL_HMW_Pooled</strain>
        <tissue evidence="3">Head</tissue>
    </source>
</reference>
<dbReference type="Pfam" id="PF07898">
    <property type="entry name" value="DUF1676"/>
    <property type="match status" value="1"/>
</dbReference>
<keyword evidence="2" id="KW-0732">Signal</keyword>
<keyword evidence="4" id="KW-1185">Reference proteome</keyword>
<dbReference type="PANTHER" id="PTHR21879">
    <property type="entry name" value="FI03362P-RELATED-RELATED"/>
    <property type="match status" value="1"/>
</dbReference>
<dbReference type="AlphaFoldDB" id="A0AAE1GV41"/>
<protein>
    <submittedName>
        <fullName evidence="3">D-amino acid dehydrogenase</fullName>
    </submittedName>
</protein>
<evidence type="ECO:0000313" key="3">
    <source>
        <dbReference type="EMBL" id="KAK3909443.1"/>
    </source>
</evidence>
<proteinExistence type="predicted"/>
<comment type="caution">
    <text evidence="3">The sequence shown here is derived from an EMBL/GenBank/DDBJ whole genome shotgun (WGS) entry which is preliminary data.</text>
</comment>
<dbReference type="InterPro" id="IPR012464">
    <property type="entry name" value="DUF1676"/>
</dbReference>
<accession>A0AAE1GV41</accession>
<dbReference type="GO" id="GO:0016020">
    <property type="term" value="C:membrane"/>
    <property type="evidence" value="ECO:0007669"/>
    <property type="project" value="TreeGrafter"/>
</dbReference>
<dbReference type="EMBL" id="JAHWGI010000101">
    <property type="protein sequence ID" value="KAK3909443.1"/>
    <property type="molecule type" value="Genomic_DNA"/>
</dbReference>